<keyword evidence="2" id="KW-1185">Reference proteome</keyword>
<organism evidence="1 2">
    <name type="scientific">Papaver somniferum</name>
    <name type="common">Opium poppy</name>
    <dbReference type="NCBI Taxonomy" id="3469"/>
    <lineage>
        <taxon>Eukaryota</taxon>
        <taxon>Viridiplantae</taxon>
        <taxon>Streptophyta</taxon>
        <taxon>Embryophyta</taxon>
        <taxon>Tracheophyta</taxon>
        <taxon>Spermatophyta</taxon>
        <taxon>Magnoliopsida</taxon>
        <taxon>Ranunculales</taxon>
        <taxon>Papaveraceae</taxon>
        <taxon>Papaveroideae</taxon>
        <taxon>Papaver</taxon>
    </lineage>
</organism>
<dbReference type="Gramene" id="RZC80177">
    <property type="protein sequence ID" value="RZC80177"/>
    <property type="gene ID" value="C5167_042752"/>
</dbReference>
<sequence>MHLSTTIEPTGMARSEKGGNSFAQMLYKILINDREEEAIKKFLEHVHCVVYLDFDEWVHHVP</sequence>
<gene>
    <name evidence="1" type="ORF">C5167_042752</name>
</gene>
<dbReference type="EMBL" id="CM010724">
    <property type="protein sequence ID" value="RZC80177.1"/>
    <property type="molecule type" value="Genomic_DNA"/>
</dbReference>
<dbReference type="AlphaFoldDB" id="A0A4Y7L5G4"/>
<dbReference type="Proteomes" id="UP000316621">
    <property type="component" value="Chromosome 10"/>
</dbReference>
<accession>A0A4Y7L5G4</accession>
<reference evidence="1 2" key="1">
    <citation type="journal article" date="2018" name="Science">
        <title>The opium poppy genome and morphinan production.</title>
        <authorList>
            <person name="Guo L."/>
            <person name="Winzer T."/>
            <person name="Yang X."/>
            <person name="Li Y."/>
            <person name="Ning Z."/>
            <person name="He Z."/>
            <person name="Teodor R."/>
            <person name="Lu Y."/>
            <person name="Bowser T.A."/>
            <person name="Graham I.A."/>
            <person name="Ye K."/>
        </authorList>
    </citation>
    <scope>NUCLEOTIDE SEQUENCE [LARGE SCALE GENOMIC DNA]</scope>
    <source>
        <strain evidence="2">cv. HN1</strain>
        <tissue evidence="1">Leaves</tissue>
    </source>
</reference>
<protein>
    <submittedName>
        <fullName evidence="1">Uncharacterized protein</fullName>
    </submittedName>
</protein>
<evidence type="ECO:0000313" key="1">
    <source>
        <dbReference type="EMBL" id="RZC80177.1"/>
    </source>
</evidence>
<name>A0A4Y7L5G4_PAPSO</name>
<evidence type="ECO:0000313" key="2">
    <source>
        <dbReference type="Proteomes" id="UP000316621"/>
    </source>
</evidence>
<proteinExistence type="predicted"/>